<dbReference type="InterPro" id="IPR050549">
    <property type="entry name" value="MFS_Trehalose_Transporter"/>
</dbReference>
<keyword evidence="6" id="KW-0325">Glycoprotein</keyword>
<evidence type="ECO:0000256" key="5">
    <source>
        <dbReference type="ARBA" id="ARBA00023136"/>
    </source>
</evidence>
<comment type="subcellular location">
    <subcellularLocation>
        <location evidence="1">Cell membrane</location>
        <topology evidence="1">Multi-pass membrane protein</topology>
    </subcellularLocation>
</comment>
<dbReference type="InterPro" id="IPR036259">
    <property type="entry name" value="MFS_trans_sf"/>
</dbReference>
<dbReference type="AlphaFoldDB" id="A0A0C9Q8V7"/>
<keyword evidence="5 8" id="KW-0472">Membrane</keyword>
<feature type="transmembrane region" description="Helical" evidence="8">
    <location>
        <begin position="306"/>
        <end position="326"/>
    </location>
</feature>
<evidence type="ECO:0000259" key="9">
    <source>
        <dbReference type="PROSITE" id="PS50850"/>
    </source>
</evidence>
<feature type="transmembrane region" description="Helical" evidence="8">
    <location>
        <begin position="127"/>
        <end position="148"/>
    </location>
</feature>
<proteinExistence type="inferred from homology"/>
<feature type="domain" description="Major facilitator superfamily (MFS) profile" evidence="9">
    <location>
        <begin position="30"/>
        <end position="458"/>
    </location>
</feature>
<name>A0A0C9Q8V7_9HYME</name>
<sequence>MSIRCSRRCGSMQQQLLVVFIICNYTMRFSLQLLILAGYIGAFASSVPSGWTSPVIPMYHLEDSPVPITDDEGAWIASAFMLGCGIGPIMSLLVANIAGRKTLLTAVGAPWIIGWIIIIFAESPWELIISRFISGTGTGVIFSVLPMYLGEIAPANIRGILLTAITMTSRFGILFGYAVCPFVTIKMSAMISLIFPIIYVCCFIWLPESPYHLVRQGLCAEAAKSLASFRCTKDIQAELCSIEASVKGEMANSGGLREMFFVPGNRKSITVGVILGMLQQLSGSQAIMMYTQSIFDQANVDLEGKYLAMILGVIQIICTGLCVVVVDRHGRRPLLLFSSIGSLFSTGAAAIYFNLQYMSIDTSNIEWLPAVGCMFYVIFYSLGLAGLPITMIGELFPTNIKLLACVIVGFFTYSTGFAVSKVYQIISDSVGTHVSFWIFTGFDTIGSIYIYFCVPETKGKTLQEIQDELHRKKIEIHKSRA</sequence>
<feature type="transmembrane region" description="Helical" evidence="8">
    <location>
        <begin position="402"/>
        <end position="423"/>
    </location>
</feature>
<evidence type="ECO:0000256" key="8">
    <source>
        <dbReference type="SAM" id="Phobius"/>
    </source>
</evidence>
<feature type="transmembrane region" description="Helical" evidence="8">
    <location>
        <begin position="102"/>
        <end position="121"/>
    </location>
</feature>
<evidence type="ECO:0000313" key="10">
    <source>
        <dbReference type="EMBL" id="JAG80470.1"/>
    </source>
</evidence>
<protein>
    <submittedName>
        <fullName evidence="10">Tret1_10 protein</fullName>
    </submittedName>
</protein>
<keyword evidence="2" id="KW-1003">Cell membrane</keyword>
<evidence type="ECO:0000256" key="3">
    <source>
        <dbReference type="ARBA" id="ARBA00022692"/>
    </source>
</evidence>
<dbReference type="PROSITE" id="PS50850">
    <property type="entry name" value="MFS"/>
    <property type="match status" value="1"/>
</dbReference>
<dbReference type="Gene3D" id="1.20.1250.20">
    <property type="entry name" value="MFS general substrate transporter like domains"/>
    <property type="match status" value="1"/>
</dbReference>
<feature type="transmembrane region" description="Helical" evidence="8">
    <location>
        <begin position="367"/>
        <end position="390"/>
    </location>
</feature>
<keyword evidence="4 8" id="KW-1133">Transmembrane helix</keyword>
<dbReference type="InterPro" id="IPR005828">
    <property type="entry name" value="MFS_sugar_transport-like"/>
</dbReference>
<feature type="transmembrane region" description="Helical" evidence="8">
    <location>
        <begin position="185"/>
        <end position="206"/>
    </location>
</feature>
<reference evidence="10" key="1">
    <citation type="submission" date="2015-01" db="EMBL/GenBank/DDBJ databases">
        <title>Transcriptome Assembly of Fopius arisanus.</title>
        <authorList>
            <person name="Geib S."/>
        </authorList>
    </citation>
    <scope>NUCLEOTIDE SEQUENCE</scope>
</reference>
<dbReference type="InterPro" id="IPR020846">
    <property type="entry name" value="MFS_dom"/>
</dbReference>
<feature type="transmembrane region" description="Helical" evidence="8">
    <location>
        <begin position="74"/>
        <end position="95"/>
    </location>
</feature>
<evidence type="ECO:0000256" key="4">
    <source>
        <dbReference type="ARBA" id="ARBA00022989"/>
    </source>
</evidence>
<evidence type="ECO:0000256" key="7">
    <source>
        <dbReference type="ARBA" id="ARBA00024348"/>
    </source>
</evidence>
<gene>
    <name evidence="10" type="primary">Tret1_10</name>
    <name evidence="10" type="ORF">g.8767</name>
</gene>
<dbReference type="GO" id="GO:0022857">
    <property type="term" value="F:transmembrane transporter activity"/>
    <property type="evidence" value="ECO:0007669"/>
    <property type="project" value="InterPro"/>
</dbReference>
<feature type="transmembrane region" description="Helical" evidence="8">
    <location>
        <begin position="435"/>
        <end position="454"/>
    </location>
</feature>
<feature type="transmembrane region" description="Helical" evidence="8">
    <location>
        <begin position="160"/>
        <end position="179"/>
    </location>
</feature>
<dbReference type="Pfam" id="PF00083">
    <property type="entry name" value="Sugar_tr"/>
    <property type="match status" value="1"/>
</dbReference>
<dbReference type="SUPFAM" id="SSF103473">
    <property type="entry name" value="MFS general substrate transporter"/>
    <property type="match status" value="1"/>
</dbReference>
<evidence type="ECO:0000256" key="1">
    <source>
        <dbReference type="ARBA" id="ARBA00004651"/>
    </source>
</evidence>
<evidence type="ECO:0000256" key="2">
    <source>
        <dbReference type="ARBA" id="ARBA00022475"/>
    </source>
</evidence>
<dbReference type="PANTHER" id="PTHR48021">
    <property type="match status" value="1"/>
</dbReference>
<dbReference type="PANTHER" id="PTHR48021:SF46">
    <property type="entry name" value="MAJOR FACILITATOR SUPERFAMILY (MFS) PROFILE DOMAIN-CONTAINING PROTEIN"/>
    <property type="match status" value="1"/>
</dbReference>
<dbReference type="FunFam" id="1.20.1250.20:FF:000055">
    <property type="entry name" value="Facilitated trehalose transporter Tret1-2 homolog"/>
    <property type="match status" value="1"/>
</dbReference>
<dbReference type="GO" id="GO:0005886">
    <property type="term" value="C:plasma membrane"/>
    <property type="evidence" value="ECO:0007669"/>
    <property type="project" value="UniProtKB-SubCell"/>
</dbReference>
<feature type="transmembrane region" description="Helical" evidence="8">
    <location>
        <begin position="333"/>
        <end position="355"/>
    </location>
</feature>
<dbReference type="EMBL" id="GBYB01010703">
    <property type="protein sequence ID" value="JAG80470.1"/>
    <property type="molecule type" value="Transcribed_RNA"/>
</dbReference>
<feature type="transmembrane region" description="Helical" evidence="8">
    <location>
        <begin position="269"/>
        <end position="291"/>
    </location>
</feature>
<evidence type="ECO:0000256" key="6">
    <source>
        <dbReference type="ARBA" id="ARBA00023180"/>
    </source>
</evidence>
<organism evidence="10">
    <name type="scientific">Fopius arisanus</name>
    <dbReference type="NCBI Taxonomy" id="64838"/>
    <lineage>
        <taxon>Eukaryota</taxon>
        <taxon>Metazoa</taxon>
        <taxon>Ecdysozoa</taxon>
        <taxon>Arthropoda</taxon>
        <taxon>Hexapoda</taxon>
        <taxon>Insecta</taxon>
        <taxon>Pterygota</taxon>
        <taxon>Neoptera</taxon>
        <taxon>Endopterygota</taxon>
        <taxon>Hymenoptera</taxon>
        <taxon>Apocrita</taxon>
        <taxon>Ichneumonoidea</taxon>
        <taxon>Braconidae</taxon>
        <taxon>Opiinae</taxon>
        <taxon>Fopius</taxon>
    </lineage>
</organism>
<accession>A0A0C9Q8V7</accession>
<comment type="similarity">
    <text evidence="7">Belongs to the major facilitator superfamily. Sugar transporter (TC 2.A.1.1) family. Trehalose transporter subfamily.</text>
</comment>
<feature type="transmembrane region" description="Helical" evidence="8">
    <location>
        <begin position="16"/>
        <end position="40"/>
    </location>
</feature>
<keyword evidence="3 8" id="KW-0812">Transmembrane</keyword>